<dbReference type="Proteomes" id="UP000015100">
    <property type="component" value="Unassembled WGS sequence"/>
</dbReference>
<keyword evidence="3" id="KW-1185">Reference proteome</keyword>
<proteinExistence type="predicted"/>
<evidence type="ECO:0000313" key="2">
    <source>
        <dbReference type="EMBL" id="EPS38812.1"/>
    </source>
</evidence>
<accession>S8BU49</accession>
<feature type="region of interest" description="Disordered" evidence="1">
    <location>
        <begin position="82"/>
        <end position="101"/>
    </location>
</feature>
<gene>
    <name evidence="2" type="ORF">H072_7412</name>
</gene>
<name>S8BU49_DACHA</name>
<reference evidence="2 3" key="1">
    <citation type="journal article" date="2013" name="PLoS Genet.">
        <title>Genomic mechanisms accounting for the adaptation to parasitism in nematode-trapping fungi.</title>
        <authorList>
            <person name="Meerupati T."/>
            <person name="Andersson K.M."/>
            <person name="Friman E."/>
            <person name="Kumar D."/>
            <person name="Tunlid A."/>
            <person name="Ahren D."/>
        </authorList>
    </citation>
    <scope>NUCLEOTIDE SEQUENCE [LARGE SCALE GENOMIC DNA]</scope>
    <source>
        <strain evidence="2 3">CBS 200.50</strain>
    </source>
</reference>
<dbReference type="OrthoDB" id="5284510at2759"/>
<sequence length="336" mass="38168">MSFPTLVESRASIPAREWEKYLKNQGPGKIKERLNKTRQQREADAKRTGQSLKELYYQEEDRLRLPPPRGIRVDQSVSVSYSSTMNKENRPPTISVIPATPVHTPAKGTGLEVIKETISPVHSSMLGEENSQAKIRTQVLRGSDHITGLARHQFKRDGEFGDPPPNPIGVSMTPLETAPANTRTTELDTNICKAGWLKSTIDWPFPHLFDSFREGFGDVRYAQPDQDRINKTKGTNFIEDCNISEEKWSARAYAEGVKFGKKYIADRPSANQTTVMEQFDYINDGPVLDMEHPSGGFESYMKRVNNEEAERRKIKKKQEAIQMWKDMAECKCCNLT</sequence>
<organism evidence="2 3">
    <name type="scientific">Dactylellina haptotyla (strain CBS 200.50)</name>
    <name type="common">Nematode-trapping fungus</name>
    <name type="synonym">Monacrosporium haptotylum</name>
    <dbReference type="NCBI Taxonomy" id="1284197"/>
    <lineage>
        <taxon>Eukaryota</taxon>
        <taxon>Fungi</taxon>
        <taxon>Dikarya</taxon>
        <taxon>Ascomycota</taxon>
        <taxon>Pezizomycotina</taxon>
        <taxon>Orbiliomycetes</taxon>
        <taxon>Orbiliales</taxon>
        <taxon>Orbiliaceae</taxon>
        <taxon>Dactylellina</taxon>
    </lineage>
</organism>
<reference evidence="3" key="2">
    <citation type="submission" date="2013-04" db="EMBL/GenBank/DDBJ databases">
        <title>Genomic mechanisms accounting for the adaptation to parasitism in nematode-trapping fungi.</title>
        <authorList>
            <person name="Ahren D.G."/>
        </authorList>
    </citation>
    <scope>NUCLEOTIDE SEQUENCE [LARGE SCALE GENOMIC DNA]</scope>
    <source>
        <strain evidence="3">CBS 200.50</strain>
    </source>
</reference>
<evidence type="ECO:0000313" key="3">
    <source>
        <dbReference type="Proteomes" id="UP000015100"/>
    </source>
</evidence>
<evidence type="ECO:0000256" key="1">
    <source>
        <dbReference type="SAM" id="MobiDB-lite"/>
    </source>
</evidence>
<dbReference type="HOGENOM" id="CLU_826440_0_0_1"/>
<dbReference type="EMBL" id="AQGS01000526">
    <property type="protein sequence ID" value="EPS38812.1"/>
    <property type="molecule type" value="Genomic_DNA"/>
</dbReference>
<comment type="caution">
    <text evidence="2">The sequence shown here is derived from an EMBL/GenBank/DDBJ whole genome shotgun (WGS) entry which is preliminary data.</text>
</comment>
<feature type="compositionally biased region" description="Basic and acidic residues" evidence="1">
    <location>
        <begin position="29"/>
        <end position="47"/>
    </location>
</feature>
<protein>
    <submittedName>
        <fullName evidence="2">Uncharacterized protein</fullName>
    </submittedName>
</protein>
<dbReference type="AlphaFoldDB" id="S8BU49"/>
<dbReference type="OMA" id="IPAREWE"/>
<feature type="region of interest" description="Disordered" evidence="1">
    <location>
        <begin position="29"/>
        <end position="54"/>
    </location>
</feature>